<feature type="region of interest" description="Disordered" evidence="1">
    <location>
        <begin position="29"/>
        <end position="72"/>
    </location>
</feature>
<feature type="compositionally biased region" description="Polar residues" evidence="1">
    <location>
        <begin position="29"/>
        <end position="39"/>
    </location>
</feature>
<reference evidence="3 4" key="1">
    <citation type="submission" date="2021-03" db="EMBL/GenBank/DDBJ databases">
        <title>Antimicrobial resistance genes in bacteria isolated from Japanese honey, and their potential for conferring macrolide and lincosamide resistance in the American foulbrood pathogen Paenibacillus larvae.</title>
        <authorList>
            <person name="Okamoto M."/>
            <person name="Kumagai M."/>
            <person name="Kanamori H."/>
            <person name="Takamatsu D."/>
        </authorList>
    </citation>
    <scope>NUCLEOTIDE SEQUENCE [LARGE SCALE GENOMIC DNA]</scope>
    <source>
        <strain evidence="3 4">J8TS2</strain>
    </source>
</reference>
<protein>
    <submittedName>
        <fullName evidence="3">Uncharacterized protein</fullName>
    </submittedName>
</protein>
<keyword evidence="2" id="KW-0732">Signal</keyword>
<evidence type="ECO:0000313" key="3">
    <source>
        <dbReference type="EMBL" id="GIN56896.1"/>
    </source>
</evidence>
<name>A0ABQ4KHF8_9BACI</name>
<dbReference type="Proteomes" id="UP000679950">
    <property type="component" value="Unassembled WGS sequence"/>
</dbReference>
<sequence length="780" mass="88465">MMFKKKAMLLILLALLLIFSSGTVMAQTDSSEGEQTGQENVAEDNQDTEESTTDDAASEETEVPQGTDKVVGSLPDESKFEAVAENENLILQADPKSGHFTVTNKQSGKVLRSFPNPQGWGEGQTSEVWQVHLQSPFMFTYVEFNVRKDVVKESNFNSQGGTVDYKKIENGFQITYDLPKMGFVIPVEVRLADDYVETRILADDIVDGKEAPKDKEEAKKDPKSRLVSLRLFPFLGADTSEKENGYVFLPDGPGALIEFQKDRASTNNLYTERVYGDDLAFSSNSTLSNRQPVRMPTFGIKAGNDAFLGIIEDGDVYANIVSAPSQSLSQYNWVTAEHLFRFKFFQPTNRKTFAGFHTYSEEMQRGDRSVRYYMLEGKDPGYVDMATKYREYLMKDQGLSRQEASENIRLQLDLLGGGTKNGFIRDSFLSLTTTEEATQMVKELNSLGVEDMEIHYYGWQRKGYENYGGHFPVAKKLGGNEGMKKFVDFAHNKGFAVYLDASSYTFNNTNKDGFRPNRDGLRDLSSTIIKFYEYGGDNVLVSPKFMEKTILKDFKKAKELQIDGYLYGSGIGAMLSTDYNDQHFADRQEAKEIQENIMAKTKEELGEVRVTYGNFYSLKNINHLRQMENDYSYDLFVDRKIPFAQIALHGLMSYSFDYGNIGGDTKESFLQGIEYGALPSFILTYEKTQKLMDSNSLRRFYSTYYKGWEEEIAAQYQSFNEALADVQDQFIVDHQQIAKGVFKTTYENGKSIVVNYNKQPYHHGDLAVEAEDYTILEGGR</sequence>
<dbReference type="Pfam" id="PF18952">
    <property type="entry name" value="DUF5696"/>
    <property type="match status" value="1"/>
</dbReference>
<gene>
    <name evidence="3" type="ORF">J8TS2_12150</name>
</gene>
<organism evidence="3 4">
    <name type="scientific">Lederbergia ruris</name>
    <dbReference type="NCBI Taxonomy" id="217495"/>
    <lineage>
        <taxon>Bacteria</taxon>
        <taxon>Bacillati</taxon>
        <taxon>Bacillota</taxon>
        <taxon>Bacilli</taxon>
        <taxon>Bacillales</taxon>
        <taxon>Bacillaceae</taxon>
        <taxon>Lederbergia</taxon>
    </lineage>
</organism>
<feature type="compositionally biased region" description="Acidic residues" evidence="1">
    <location>
        <begin position="41"/>
        <end position="62"/>
    </location>
</feature>
<comment type="caution">
    <text evidence="3">The sequence shown here is derived from an EMBL/GenBank/DDBJ whole genome shotgun (WGS) entry which is preliminary data.</text>
</comment>
<accession>A0ABQ4KHF8</accession>
<feature type="signal peptide" evidence="2">
    <location>
        <begin position="1"/>
        <end position="26"/>
    </location>
</feature>
<dbReference type="EMBL" id="BORB01000007">
    <property type="protein sequence ID" value="GIN56896.1"/>
    <property type="molecule type" value="Genomic_DNA"/>
</dbReference>
<evidence type="ECO:0000256" key="2">
    <source>
        <dbReference type="SAM" id="SignalP"/>
    </source>
</evidence>
<feature type="chain" id="PRO_5046574279" evidence="2">
    <location>
        <begin position="27"/>
        <end position="780"/>
    </location>
</feature>
<keyword evidence="4" id="KW-1185">Reference proteome</keyword>
<evidence type="ECO:0000256" key="1">
    <source>
        <dbReference type="SAM" id="MobiDB-lite"/>
    </source>
</evidence>
<proteinExistence type="predicted"/>
<dbReference type="InterPro" id="IPR043751">
    <property type="entry name" value="DUF5696"/>
</dbReference>
<evidence type="ECO:0000313" key="4">
    <source>
        <dbReference type="Proteomes" id="UP000679950"/>
    </source>
</evidence>